<name>S7Z618_PENO1</name>
<dbReference type="Pfam" id="PF23562">
    <property type="entry name" value="AMP-binding_C_3"/>
    <property type="match status" value="1"/>
</dbReference>
<dbReference type="OrthoDB" id="429813at2759"/>
<organism evidence="1 2">
    <name type="scientific">Penicillium oxalicum (strain 114-2 / CGMCC 5302)</name>
    <name type="common">Penicillium decumbens</name>
    <dbReference type="NCBI Taxonomy" id="933388"/>
    <lineage>
        <taxon>Eukaryota</taxon>
        <taxon>Fungi</taxon>
        <taxon>Dikarya</taxon>
        <taxon>Ascomycota</taxon>
        <taxon>Pezizomycotina</taxon>
        <taxon>Eurotiomycetes</taxon>
        <taxon>Eurotiomycetidae</taxon>
        <taxon>Eurotiales</taxon>
        <taxon>Aspergillaceae</taxon>
        <taxon>Penicillium</taxon>
    </lineage>
</organism>
<dbReference type="EMBL" id="KB644408">
    <property type="protein sequence ID" value="EPS25970.1"/>
    <property type="molecule type" value="Genomic_DNA"/>
</dbReference>
<protein>
    <submittedName>
        <fullName evidence="1">Uncharacterized protein</fullName>
    </submittedName>
</protein>
<dbReference type="AlphaFoldDB" id="S7Z618"/>
<dbReference type="STRING" id="933388.S7Z618"/>
<dbReference type="InterPro" id="IPR036291">
    <property type="entry name" value="NAD(P)-bd_dom_sf"/>
</dbReference>
<reference evidence="1 2" key="1">
    <citation type="journal article" date="2013" name="PLoS ONE">
        <title>Genomic and secretomic analyses reveal unique features of the lignocellulolytic enzyme system of Penicillium decumbens.</title>
        <authorList>
            <person name="Liu G."/>
            <person name="Zhang L."/>
            <person name="Wei X."/>
            <person name="Zou G."/>
            <person name="Qin Y."/>
            <person name="Ma L."/>
            <person name="Li J."/>
            <person name="Zheng H."/>
            <person name="Wang S."/>
            <person name="Wang C."/>
            <person name="Xun L."/>
            <person name="Zhao G.-P."/>
            <person name="Zhou Z."/>
            <person name="Qu Y."/>
        </authorList>
    </citation>
    <scope>NUCLEOTIDE SEQUENCE [LARGE SCALE GENOMIC DNA]</scope>
    <source>
        <strain evidence="2">114-2 / CGMCC 5302</strain>
    </source>
</reference>
<evidence type="ECO:0000313" key="2">
    <source>
        <dbReference type="Proteomes" id="UP000019376"/>
    </source>
</evidence>
<sequence>MSSRSMQLSKICGNTDTGSTTFLLSRVEKKMNPILLKPRLGCVPDVPKQENAKINRDGFIHESVVLIAGSEKPFIRTPKGTVHRNGTLDNYKAEIKDFYHFMDLSTAAHSDQAQIDLTSGVTLASDLAKLVNLITSRAATLNTGNDFLWLKFNSGRAQVLTAVVNKQLVSQGHEGDIETVPTLDVGILYANSTPQKLSQYFLRKRSPSDQNYEAGHKVDQLLQRYLSYVSTFLVSNRVNCETTTGKHILVADTTEFIGSHTVSSLLQRREVARVTCLDRKPTASRSRSPELAMNGNAAVYEYVEADLTEYALGLPDSSHAALLGSVTDILRC</sequence>
<proteinExistence type="predicted"/>
<dbReference type="HOGENOM" id="CLU_837045_0_0_1"/>
<evidence type="ECO:0000313" key="1">
    <source>
        <dbReference type="EMBL" id="EPS25970.1"/>
    </source>
</evidence>
<keyword evidence="2" id="KW-1185">Reference proteome</keyword>
<gene>
    <name evidence="1" type="ORF">PDE_00906</name>
</gene>
<dbReference type="PhylomeDB" id="S7Z618"/>
<dbReference type="SUPFAM" id="SSF51735">
    <property type="entry name" value="NAD(P)-binding Rossmann-fold domains"/>
    <property type="match status" value="1"/>
</dbReference>
<dbReference type="Proteomes" id="UP000019376">
    <property type="component" value="Unassembled WGS sequence"/>
</dbReference>
<accession>S7Z618</accession>
<dbReference type="Gene3D" id="3.40.50.720">
    <property type="entry name" value="NAD(P)-binding Rossmann-like Domain"/>
    <property type="match status" value="1"/>
</dbReference>